<dbReference type="FunFam" id="2.40.30.30:FF:000003">
    <property type="entry name" value="Riboflavin biosynthesis protein"/>
    <property type="match status" value="1"/>
</dbReference>
<dbReference type="Proteomes" id="UP000051673">
    <property type="component" value="Unassembled WGS sequence"/>
</dbReference>
<dbReference type="STRING" id="1620.IV67_GL000700"/>
<dbReference type="AlphaFoldDB" id="A0A0R2JIR0"/>
<dbReference type="PATRIC" id="fig|1620.3.peg.709"/>
<dbReference type="SMART" id="SM00904">
    <property type="entry name" value="Flavokinase"/>
    <property type="match status" value="1"/>
</dbReference>
<comment type="similarity">
    <text evidence="15">Belongs to the ribF family.</text>
</comment>
<name>A0A0R2JIR0_9LACO</name>
<dbReference type="SUPFAM" id="SSF52374">
    <property type="entry name" value="Nucleotidylyl transferase"/>
    <property type="match status" value="1"/>
</dbReference>
<protein>
    <recommendedName>
        <fullName evidence="15">Riboflavin biosynthesis protein</fullName>
    </recommendedName>
    <domain>
        <recommendedName>
            <fullName evidence="15">Riboflavin kinase</fullName>
            <ecNumber evidence="15">2.7.1.26</ecNumber>
        </recommendedName>
        <alternativeName>
            <fullName evidence="15">Flavokinase</fullName>
        </alternativeName>
    </domain>
    <domain>
        <recommendedName>
            <fullName evidence="15">FMN adenylyltransferase</fullName>
            <ecNumber evidence="15">2.7.7.2</ecNumber>
        </recommendedName>
        <alternativeName>
            <fullName evidence="15">FAD pyrophosphorylase</fullName>
        </alternativeName>
        <alternativeName>
            <fullName evidence="15">FAD synthase</fullName>
        </alternativeName>
    </domain>
</protein>
<proteinExistence type="inferred from homology"/>
<dbReference type="GO" id="GO:0003919">
    <property type="term" value="F:FMN adenylyltransferase activity"/>
    <property type="evidence" value="ECO:0007669"/>
    <property type="project" value="UniProtKB-UniRule"/>
</dbReference>
<dbReference type="GO" id="GO:0008531">
    <property type="term" value="F:riboflavin kinase activity"/>
    <property type="evidence" value="ECO:0007669"/>
    <property type="project" value="UniProtKB-UniRule"/>
</dbReference>
<keyword evidence="18" id="KW-1185">Reference proteome</keyword>
<comment type="function">
    <text evidence="1">Catalyzes the phosphorylation of riboflavin to FMN followed by the adenylation of FMN to FAD.</text>
</comment>
<dbReference type="CDD" id="cd02064">
    <property type="entry name" value="FAD_synthetase_N"/>
    <property type="match status" value="1"/>
</dbReference>
<dbReference type="Pfam" id="PF01687">
    <property type="entry name" value="Flavokinase"/>
    <property type="match status" value="1"/>
</dbReference>
<evidence type="ECO:0000256" key="12">
    <source>
        <dbReference type="ARBA" id="ARBA00023268"/>
    </source>
</evidence>
<evidence type="ECO:0000256" key="6">
    <source>
        <dbReference type="ARBA" id="ARBA00022679"/>
    </source>
</evidence>
<reference evidence="17 18" key="1">
    <citation type="journal article" date="2015" name="Genome Announc.">
        <title>Expanding the biotechnology potential of lactobacilli through comparative genomics of 213 strains and associated genera.</title>
        <authorList>
            <person name="Sun Z."/>
            <person name="Harris H.M."/>
            <person name="McCann A."/>
            <person name="Guo C."/>
            <person name="Argimon S."/>
            <person name="Zhang W."/>
            <person name="Yang X."/>
            <person name="Jeffery I.B."/>
            <person name="Cooney J.C."/>
            <person name="Kagawa T.F."/>
            <person name="Liu W."/>
            <person name="Song Y."/>
            <person name="Salvetti E."/>
            <person name="Wrobel A."/>
            <person name="Rasinkangas P."/>
            <person name="Parkhill J."/>
            <person name="Rea M.C."/>
            <person name="O'Sullivan O."/>
            <person name="Ritari J."/>
            <person name="Douillard F.P."/>
            <person name="Paul Ross R."/>
            <person name="Yang R."/>
            <person name="Briner A.E."/>
            <person name="Felis G.E."/>
            <person name="de Vos W.M."/>
            <person name="Barrangou R."/>
            <person name="Klaenhammer T.R."/>
            <person name="Caufield P.W."/>
            <person name="Cui Y."/>
            <person name="Zhang H."/>
            <person name="O'Toole P.W."/>
        </authorList>
    </citation>
    <scope>NUCLEOTIDE SEQUENCE [LARGE SCALE GENOMIC DNA]</scope>
    <source>
        <strain evidence="17 18">DSM 20014</strain>
    </source>
</reference>
<evidence type="ECO:0000256" key="1">
    <source>
        <dbReference type="ARBA" id="ARBA00002121"/>
    </source>
</evidence>
<dbReference type="Gene3D" id="2.40.30.30">
    <property type="entry name" value="Riboflavin kinase-like"/>
    <property type="match status" value="1"/>
</dbReference>
<evidence type="ECO:0000256" key="4">
    <source>
        <dbReference type="ARBA" id="ARBA00022630"/>
    </source>
</evidence>
<organism evidence="17 18">
    <name type="scientific">Weissella minor</name>
    <dbReference type="NCBI Taxonomy" id="1620"/>
    <lineage>
        <taxon>Bacteria</taxon>
        <taxon>Bacillati</taxon>
        <taxon>Bacillota</taxon>
        <taxon>Bacilli</taxon>
        <taxon>Lactobacillales</taxon>
        <taxon>Lactobacillaceae</taxon>
        <taxon>Weissella</taxon>
    </lineage>
</organism>
<keyword evidence="12" id="KW-0511">Multifunctional enzyme</keyword>
<dbReference type="EMBL" id="JQCD01000024">
    <property type="protein sequence ID" value="KRN77179.1"/>
    <property type="molecule type" value="Genomic_DNA"/>
</dbReference>
<evidence type="ECO:0000313" key="17">
    <source>
        <dbReference type="EMBL" id="KRN77179.1"/>
    </source>
</evidence>
<dbReference type="PANTHER" id="PTHR22749">
    <property type="entry name" value="RIBOFLAVIN KINASE/FMN ADENYLYLTRANSFERASE"/>
    <property type="match status" value="1"/>
</dbReference>
<dbReference type="GO" id="GO:0005524">
    <property type="term" value="F:ATP binding"/>
    <property type="evidence" value="ECO:0007669"/>
    <property type="project" value="UniProtKB-UniRule"/>
</dbReference>
<evidence type="ECO:0000259" key="16">
    <source>
        <dbReference type="SMART" id="SM00904"/>
    </source>
</evidence>
<dbReference type="InterPro" id="IPR014729">
    <property type="entry name" value="Rossmann-like_a/b/a_fold"/>
</dbReference>
<evidence type="ECO:0000256" key="7">
    <source>
        <dbReference type="ARBA" id="ARBA00022695"/>
    </source>
</evidence>
<dbReference type="Gene3D" id="3.40.50.620">
    <property type="entry name" value="HUPs"/>
    <property type="match status" value="1"/>
</dbReference>
<evidence type="ECO:0000256" key="11">
    <source>
        <dbReference type="ARBA" id="ARBA00022840"/>
    </source>
</evidence>
<dbReference type="NCBIfam" id="TIGR00083">
    <property type="entry name" value="ribF"/>
    <property type="match status" value="1"/>
</dbReference>
<dbReference type="InterPro" id="IPR023468">
    <property type="entry name" value="Riboflavin_kinase"/>
</dbReference>
<evidence type="ECO:0000256" key="2">
    <source>
        <dbReference type="ARBA" id="ARBA00004726"/>
    </source>
</evidence>
<evidence type="ECO:0000256" key="3">
    <source>
        <dbReference type="ARBA" id="ARBA00005201"/>
    </source>
</evidence>
<keyword evidence="6 15" id="KW-0808">Transferase</keyword>
<dbReference type="RefSeq" id="WP_057788201.1">
    <property type="nucleotide sequence ID" value="NZ_JQCD01000024.1"/>
</dbReference>
<dbReference type="UniPathway" id="UPA00276">
    <property type="reaction ID" value="UER00406"/>
</dbReference>
<dbReference type="EC" id="2.7.1.26" evidence="15"/>
<dbReference type="GO" id="GO:0009398">
    <property type="term" value="P:FMN biosynthetic process"/>
    <property type="evidence" value="ECO:0007669"/>
    <property type="project" value="UniProtKB-UniRule"/>
</dbReference>
<evidence type="ECO:0000256" key="13">
    <source>
        <dbReference type="ARBA" id="ARBA00047880"/>
    </source>
</evidence>
<dbReference type="InterPro" id="IPR002606">
    <property type="entry name" value="Riboflavin_kinase_bac"/>
</dbReference>
<accession>A0A0R2JIR0</accession>
<evidence type="ECO:0000256" key="14">
    <source>
        <dbReference type="ARBA" id="ARBA00049494"/>
    </source>
</evidence>
<dbReference type="GO" id="GO:0006747">
    <property type="term" value="P:FAD biosynthetic process"/>
    <property type="evidence" value="ECO:0007669"/>
    <property type="project" value="UniProtKB-UniRule"/>
</dbReference>
<comment type="pathway">
    <text evidence="2 15">Cofactor biosynthesis; FAD biosynthesis; FAD from FMN: step 1/1.</text>
</comment>
<comment type="pathway">
    <text evidence="3 15">Cofactor biosynthesis; FMN biosynthesis; FMN from riboflavin (ATP route): step 1/1.</text>
</comment>
<dbReference type="PANTHER" id="PTHR22749:SF6">
    <property type="entry name" value="RIBOFLAVIN KINASE"/>
    <property type="match status" value="1"/>
</dbReference>
<evidence type="ECO:0000256" key="15">
    <source>
        <dbReference type="PIRNR" id="PIRNR004491"/>
    </source>
</evidence>
<dbReference type="PIRSF" id="PIRSF004491">
    <property type="entry name" value="FAD_Synth"/>
    <property type="match status" value="1"/>
</dbReference>
<feature type="domain" description="Riboflavin kinase" evidence="16">
    <location>
        <begin position="186"/>
        <end position="311"/>
    </location>
</feature>
<dbReference type="EC" id="2.7.7.2" evidence="15"/>
<evidence type="ECO:0000256" key="9">
    <source>
        <dbReference type="ARBA" id="ARBA00022777"/>
    </source>
</evidence>
<keyword evidence="10 15" id="KW-0274">FAD</keyword>
<gene>
    <name evidence="17" type="ORF">IV67_GL000700</name>
</gene>
<dbReference type="InterPro" id="IPR015864">
    <property type="entry name" value="FAD_synthase"/>
</dbReference>
<keyword evidence="7 15" id="KW-0548">Nucleotidyltransferase</keyword>
<evidence type="ECO:0000313" key="18">
    <source>
        <dbReference type="Proteomes" id="UP000051673"/>
    </source>
</evidence>
<keyword evidence="8 15" id="KW-0547">Nucleotide-binding</keyword>
<evidence type="ECO:0000256" key="5">
    <source>
        <dbReference type="ARBA" id="ARBA00022643"/>
    </source>
</evidence>
<dbReference type="UniPathway" id="UPA00277">
    <property type="reaction ID" value="UER00407"/>
</dbReference>
<dbReference type="InterPro" id="IPR015865">
    <property type="entry name" value="Riboflavin_kinase_bac/euk"/>
</dbReference>
<sequence>MEVYYLHHPFDAATINPSQKVLAMGFFDGLHAGHRQVIKEAQKVAQARGLKLAVLTYDQHASVVFETHANPLQYLTTLSRKLDLLSDLGVDETYVVNFTASYAEQSPQAFVDNYIVGLNAKVAVAGFDHTYGAKDANADMAHLAEYANGRFDVLEIPKIEILGHESASRYSRQLVDAGRMDELAEFLTIPYQTSGVVVHGEARGRQMGYPTANIQTPRDERLPAIGVYAVEMQIGDDWYQGMASIGYNVTFGDARPKTVEIYLFDFAQNIYGEAVNVRWHHYLRGEEKFSGMETLKIQLAEDERVIRQYFVD</sequence>
<dbReference type="OrthoDB" id="9803667at2"/>
<evidence type="ECO:0000256" key="10">
    <source>
        <dbReference type="ARBA" id="ARBA00022827"/>
    </source>
</evidence>
<keyword evidence="11 15" id="KW-0067">ATP-binding</keyword>
<keyword evidence="9 15" id="KW-0418">Kinase</keyword>
<comment type="catalytic activity">
    <reaction evidence="13 15">
        <text>riboflavin + ATP = FMN + ADP + H(+)</text>
        <dbReference type="Rhea" id="RHEA:14357"/>
        <dbReference type="ChEBI" id="CHEBI:15378"/>
        <dbReference type="ChEBI" id="CHEBI:30616"/>
        <dbReference type="ChEBI" id="CHEBI:57986"/>
        <dbReference type="ChEBI" id="CHEBI:58210"/>
        <dbReference type="ChEBI" id="CHEBI:456216"/>
        <dbReference type="EC" id="2.7.1.26"/>
    </reaction>
</comment>
<keyword evidence="5 15" id="KW-0288">FMN</keyword>
<comment type="caution">
    <text evidence="17">The sequence shown here is derived from an EMBL/GenBank/DDBJ whole genome shotgun (WGS) entry which is preliminary data.</text>
</comment>
<dbReference type="Pfam" id="PF06574">
    <property type="entry name" value="FAD_syn"/>
    <property type="match status" value="1"/>
</dbReference>
<dbReference type="SUPFAM" id="SSF82114">
    <property type="entry name" value="Riboflavin kinase-like"/>
    <property type="match status" value="1"/>
</dbReference>
<dbReference type="GO" id="GO:0009231">
    <property type="term" value="P:riboflavin biosynthetic process"/>
    <property type="evidence" value="ECO:0007669"/>
    <property type="project" value="InterPro"/>
</dbReference>
<keyword evidence="4 15" id="KW-0285">Flavoprotein</keyword>
<comment type="catalytic activity">
    <reaction evidence="14 15">
        <text>FMN + ATP + H(+) = FAD + diphosphate</text>
        <dbReference type="Rhea" id="RHEA:17237"/>
        <dbReference type="ChEBI" id="CHEBI:15378"/>
        <dbReference type="ChEBI" id="CHEBI:30616"/>
        <dbReference type="ChEBI" id="CHEBI:33019"/>
        <dbReference type="ChEBI" id="CHEBI:57692"/>
        <dbReference type="ChEBI" id="CHEBI:58210"/>
        <dbReference type="EC" id="2.7.7.2"/>
    </reaction>
</comment>
<dbReference type="InterPro" id="IPR023465">
    <property type="entry name" value="Riboflavin_kinase_dom_sf"/>
</dbReference>
<evidence type="ECO:0000256" key="8">
    <source>
        <dbReference type="ARBA" id="ARBA00022741"/>
    </source>
</evidence>